<feature type="transmembrane region" description="Helical" evidence="10">
    <location>
        <begin position="227"/>
        <end position="244"/>
    </location>
</feature>
<dbReference type="FunFam" id="1.20.1250.20:FF:000082">
    <property type="entry name" value="MFS multidrug transporter, putative"/>
    <property type="match status" value="1"/>
</dbReference>
<evidence type="ECO:0000256" key="7">
    <source>
        <dbReference type="ARBA" id="ARBA00023136"/>
    </source>
</evidence>
<feature type="transmembrane region" description="Helical" evidence="10">
    <location>
        <begin position="338"/>
        <end position="357"/>
    </location>
</feature>
<protein>
    <submittedName>
        <fullName evidence="12">Major facilitator superfamily domain-containing protein</fullName>
    </submittedName>
</protein>
<dbReference type="InterPro" id="IPR036259">
    <property type="entry name" value="MFS_trans_sf"/>
</dbReference>
<keyword evidence="5 10" id="KW-0812">Transmembrane</keyword>
<sequence>MTSLFPDQPLKESAPGQEEQTLEKGLALEPNNARNPSLDDSSVDGSNFVRAQLGLDSLNPDFSLPQYLLSRQIDVAVKDNAPTDLSKFQSPFTWSTKKKITILSGTFMASMLAAYSAGAYALASEPLRHKWNVGDTAFNAGITLFVGGFGCTPMILAPVSELHGRYWVFVGSGVVFFLGTLGCALTDSYPGMLVSRFVTGCGAAVFATLTGGVVSDLYHKQDRNTPMALYSLSIMVGTGFGPLVSGIAVDHLGWRWIFYLQLIAIGATTAVLFLFFGETRSNVLLRRMCKELNTMQYETATGAIVQFSPSVAEALHLDISIIWRSFAFPLKLLVTESVVFWFSVWASFAWAILYMQFSSIGIVFRGVYGFNSTQVGAVYTAVIVGSILSIFLALVQEPIVRRVFPHKAPSSTPEQRLFSPCVQSILLPIGLFWFGFSAKTSVSWVSPALAVGSCTMGIFSIYLAVFNYLADTYHQYASSALAAQSLCRNLLGGVFPLITARMISSLTLGGTGGLLGGLGLLLTSIPWLLYFFGRKIRSRSPFAREMEH</sequence>
<evidence type="ECO:0000256" key="9">
    <source>
        <dbReference type="SAM" id="MobiDB-lite"/>
    </source>
</evidence>
<feature type="transmembrane region" description="Helical" evidence="10">
    <location>
        <begin position="448"/>
        <end position="469"/>
    </location>
</feature>
<feature type="transmembrane region" description="Helical" evidence="10">
    <location>
        <begin position="137"/>
        <end position="159"/>
    </location>
</feature>
<feature type="domain" description="Major facilitator superfamily (MFS) profile" evidence="11">
    <location>
        <begin position="102"/>
        <end position="537"/>
    </location>
</feature>
<feature type="region of interest" description="Disordered" evidence="9">
    <location>
        <begin position="1"/>
        <end position="22"/>
    </location>
</feature>
<proteinExistence type="inferred from homology"/>
<dbReference type="GO" id="GO:0005886">
    <property type="term" value="C:plasma membrane"/>
    <property type="evidence" value="ECO:0007669"/>
    <property type="project" value="UniProtKB-SubCell"/>
</dbReference>
<feature type="transmembrane region" description="Helical" evidence="10">
    <location>
        <begin position="514"/>
        <end position="532"/>
    </location>
</feature>
<feature type="transmembrane region" description="Helical" evidence="10">
    <location>
        <begin position="193"/>
        <end position="215"/>
    </location>
</feature>
<feature type="transmembrane region" description="Helical" evidence="10">
    <location>
        <begin position="377"/>
        <end position="396"/>
    </location>
</feature>
<dbReference type="Proteomes" id="UP000736672">
    <property type="component" value="Unassembled WGS sequence"/>
</dbReference>
<evidence type="ECO:0000256" key="5">
    <source>
        <dbReference type="ARBA" id="ARBA00022692"/>
    </source>
</evidence>
<evidence type="ECO:0000313" key="12">
    <source>
        <dbReference type="EMBL" id="KAH7254636.1"/>
    </source>
</evidence>
<dbReference type="PANTHER" id="PTHR23502">
    <property type="entry name" value="MAJOR FACILITATOR SUPERFAMILY"/>
    <property type="match status" value="1"/>
</dbReference>
<accession>A0A9P9KER7</accession>
<evidence type="ECO:0000256" key="8">
    <source>
        <dbReference type="ARBA" id="ARBA00023180"/>
    </source>
</evidence>
<comment type="caution">
    <text evidence="12">The sequence shown here is derived from an EMBL/GenBank/DDBJ whole genome shotgun (WGS) entry which is preliminary data.</text>
</comment>
<keyword evidence="4" id="KW-1003">Cell membrane</keyword>
<dbReference type="Gene3D" id="1.20.1250.20">
    <property type="entry name" value="MFS general substrate transporter like domains"/>
    <property type="match status" value="1"/>
</dbReference>
<dbReference type="PANTHER" id="PTHR23502:SF134">
    <property type="entry name" value="MAJOR FACILITATOR SUPERFAMILY (MFS) PROFILE DOMAIN-CONTAINING PROTEIN-RELATED"/>
    <property type="match status" value="1"/>
</dbReference>
<evidence type="ECO:0000256" key="10">
    <source>
        <dbReference type="SAM" id="Phobius"/>
    </source>
</evidence>
<dbReference type="Pfam" id="PF07690">
    <property type="entry name" value="MFS_1"/>
    <property type="match status" value="1"/>
</dbReference>
<gene>
    <name evidence="12" type="ORF">B0J15DRAFT_494703</name>
</gene>
<evidence type="ECO:0000256" key="3">
    <source>
        <dbReference type="ARBA" id="ARBA00008335"/>
    </source>
</evidence>
<reference evidence="12" key="1">
    <citation type="journal article" date="2021" name="Nat. Commun.">
        <title>Genetic determinants of endophytism in the Arabidopsis root mycobiome.</title>
        <authorList>
            <person name="Mesny F."/>
            <person name="Miyauchi S."/>
            <person name="Thiergart T."/>
            <person name="Pickel B."/>
            <person name="Atanasova L."/>
            <person name="Karlsson M."/>
            <person name="Huettel B."/>
            <person name="Barry K.W."/>
            <person name="Haridas S."/>
            <person name="Chen C."/>
            <person name="Bauer D."/>
            <person name="Andreopoulos W."/>
            <person name="Pangilinan J."/>
            <person name="LaButti K."/>
            <person name="Riley R."/>
            <person name="Lipzen A."/>
            <person name="Clum A."/>
            <person name="Drula E."/>
            <person name="Henrissat B."/>
            <person name="Kohler A."/>
            <person name="Grigoriev I.V."/>
            <person name="Martin F.M."/>
            <person name="Hacquard S."/>
        </authorList>
    </citation>
    <scope>NUCLEOTIDE SEQUENCE</scope>
    <source>
        <strain evidence="12">FSSC 5 MPI-SDFR-AT-0091</strain>
    </source>
</reference>
<dbReference type="OrthoDB" id="6770063at2759"/>
<feature type="transmembrane region" description="Helical" evidence="10">
    <location>
        <begin position="166"/>
        <end position="187"/>
    </location>
</feature>
<evidence type="ECO:0000259" key="11">
    <source>
        <dbReference type="PROSITE" id="PS50850"/>
    </source>
</evidence>
<dbReference type="EMBL" id="JAGTJS010000010">
    <property type="protein sequence ID" value="KAH7254636.1"/>
    <property type="molecule type" value="Genomic_DNA"/>
</dbReference>
<evidence type="ECO:0000256" key="2">
    <source>
        <dbReference type="ARBA" id="ARBA00004236"/>
    </source>
</evidence>
<dbReference type="SUPFAM" id="SSF103473">
    <property type="entry name" value="MFS general substrate transporter"/>
    <property type="match status" value="1"/>
</dbReference>
<evidence type="ECO:0000256" key="1">
    <source>
        <dbReference type="ARBA" id="ARBA00004141"/>
    </source>
</evidence>
<evidence type="ECO:0000256" key="6">
    <source>
        <dbReference type="ARBA" id="ARBA00022989"/>
    </source>
</evidence>
<keyword evidence="13" id="KW-1185">Reference proteome</keyword>
<evidence type="ECO:0000313" key="13">
    <source>
        <dbReference type="Proteomes" id="UP000736672"/>
    </source>
</evidence>
<feature type="transmembrane region" description="Helical" evidence="10">
    <location>
        <begin position="417"/>
        <end position="436"/>
    </location>
</feature>
<dbReference type="InterPro" id="IPR020846">
    <property type="entry name" value="MFS_dom"/>
</dbReference>
<name>A0A9P9KER7_FUSSL</name>
<feature type="transmembrane region" description="Helical" evidence="10">
    <location>
        <begin position="256"/>
        <end position="277"/>
    </location>
</feature>
<organism evidence="12 13">
    <name type="scientific">Fusarium solani</name>
    <name type="common">Filamentous fungus</name>
    <dbReference type="NCBI Taxonomy" id="169388"/>
    <lineage>
        <taxon>Eukaryota</taxon>
        <taxon>Fungi</taxon>
        <taxon>Dikarya</taxon>
        <taxon>Ascomycota</taxon>
        <taxon>Pezizomycotina</taxon>
        <taxon>Sordariomycetes</taxon>
        <taxon>Hypocreomycetidae</taxon>
        <taxon>Hypocreales</taxon>
        <taxon>Nectriaceae</taxon>
        <taxon>Fusarium</taxon>
        <taxon>Fusarium solani species complex</taxon>
    </lineage>
</organism>
<keyword evidence="6 10" id="KW-1133">Transmembrane helix</keyword>
<feature type="transmembrane region" description="Helical" evidence="10">
    <location>
        <begin position="100"/>
        <end position="122"/>
    </location>
</feature>
<keyword evidence="8" id="KW-0325">Glycoprotein</keyword>
<dbReference type="PROSITE" id="PS50850">
    <property type="entry name" value="MFS"/>
    <property type="match status" value="1"/>
</dbReference>
<dbReference type="PRINTS" id="PR01036">
    <property type="entry name" value="TCRTETB"/>
</dbReference>
<dbReference type="AlphaFoldDB" id="A0A9P9KER7"/>
<dbReference type="InterPro" id="IPR011701">
    <property type="entry name" value="MFS"/>
</dbReference>
<evidence type="ECO:0000256" key="4">
    <source>
        <dbReference type="ARBA" id="ARBA00022475"/>
    </source>
</evidence>
<dbReference type="GO" id="GO:0022857">
    <property type="term" value="F:transmembrane transporter activity"/>
    <property type="evidence" value="ECO:0007669"/>
    <property type="project" value="InterPro"/>
</dbReference>
<comment type="subcellular location">
    <subcellularLocation>
        <location evidence="2">Cell membrane</location>
    </subcellularLocation>
    <subcellularLocation>
        <location evidence="1">Membrane</location>
        <topology evidence="1">Multi-pass membrane protein</topology>
    </subcellularLocation>
</comment>
<keyword evidence="7 10" id="KW-0472">Membrane</keyword>
<comment type="similarity">
    <text evidence="3">Belongs to the major facilitator superfamily.</text>
</comment>